<sequence>MEDGLLGSGIQIENRSQSITPVDITDIKDGDESMSESNAPTPTNDRSNGSSKKSNKEDPRYRSWLKNISLLWREIANHKNGAMFMSPIKESIAPH</sequence>
<evidence type="ECO:0000256" key="1">
    <source>
        <dbReference type="SAM" id="MobiDB-lite"/>
    </source>
</evidence>
<gene>
    <name evidence="2" type="ORF">RO3G_04279</name>
</gene>
<protein>
    <submittedName>
        <fullName evidence="2">Uncharacterized protein</fullName>
    </submittedName>
</protein>
<reference evidence="2 3" key="1">
    <citation type="journal article" date="2009" name="PLoS Genet.">
        <title>Genomic analysis of the basal lineage fungus Rhizopus oryzae reveals a whole-genome duplication.</title>
        <authorList>
            <person name="Ma L.-J."/>
            <person name="Ibrahim A.S."/>
            <person name="Skory C."/>
            <person name="Grabherr M.G."/>
            <person name="Burger G."/>
            <person name="Butler M."/>
            <person name="Elias M."/>
            <person name="Idnurm A."/>
            <person name="Lang B.F."/>
            <person name="Sone T."/>
            <person name="Abe A."/>
            <person name="Calvo S.E."/>
            <person name="Corrochano L.M."/>
            <person name="Engels R."/>
            <person name="Fu J."/>
            <person name="Hansberg W."/>
            <person name="Kim J.-M."/>
            <person name="Kodira C.D."/>
            <person name="Koehrsen M.J."/>
            <person name="Liu B."/>
            <person name="Miranda-Saavedra D."/>
            <person name="O'Leary S."/>
            <person name="Ortiz-Castellanos L."/>
            <person name="Poulter R."/>
            <person name="Rodriguez-Romero J."/>
            <person name="Ruiz-Herrera J."/>
            <person name="Shen Y.-Q."/>
            <person name="Zeng Q."/>
            <person name="Galagan J."/>
            <person name="Birren B.W."/>
            <person name="Cuomo C.A."/>
            <person name="Wickes B.L."/>
        </authorList>
    </citation>
    <scope>NUCLEOTIDE SEQUENCE [LARGE SCALE GENOMIC DNA]</scope>
    <source>
        <strain evidence="3">RA 99-880 / ATCC MYA-4621 / FGSC 9543 / NRRL 43880</strain>
    </source>
</reference>
<dbReference type="GeneID" id="93611250"/>
<evidence type="ECO:0000313" key="2">
    <source>
        <dbReference type="EMBL" id="EIE79574.1"/>
    </source>
</evidence>
<dbReference type="AlphaFoldDB" id="I1BTP4"/>
<organism evidence="2 3">
    <name type="scientific">Rhizopus delemar (strain RA 99-880 / ATCC MYA-4621 / FGSC 9543 / NRRL 43880)</name>
    <name type="common">Mucormycosis agent</name>
    <name type="synonym">Rhizopus arrhizus var. delemar</name>
    <dbReference type="NCBI Taxonomy" id="246409"/>
    <lineage>
        <taxon>Eukaryota</taxon>
        <taxon>Fungi</taxon>
        <taxon>Fungi incertae sedis</taxon>
        <taxon>Mucoromycota</taxon>
        <taxon>Mucoromycotina</taxon>
        <taxon>Mucoromycetes</taxon>
        <taxon>Mucorales</taxon>
        <taxon>Mucorineae</taxon>
        <taxon>Rhizopodaceae</taxon>
        <taxon>Rhizopus</taxon>
    </lineage>
</organism>
<dbReference type="RefSeq" id="XP_067514970.1">
    <property type="nucleotide sequence ID" value="XM_067658869.1"/>
</dbReference>
<keyword evidence="3" id="KW-1185">Reference proteome</keyword>
<feature type="region of interest" description="Disordered" evidence="1">
    <location>
        <begin position="1"/>
        <end position="59"/>
    </location>
</feature>
<feature type="compositionally biased region" description="Polar residues" evidence="1">
    <location>
        <begin position="11"/>
        <end position="20"/>
    </location>
</feature>
<dbReference type="STRING" id="246409.I1BTP4"/>
<proteinExistence type="predicted"/>
<name>I1BTP4_RHIO9</name>
<dbReference type="VEuPathDB" id="FungiDB:RO3G_04279"/>
<evidence type="ECO:0000313" key="3">
    <source>
        <dbReference type="Proteomes" id="UP000009138"/>
    </source>
</evidence>
<accession>I1BTP4</accession>
<dbReference type="Proteomes" id="UP000009138">
    <property type="component" value="Unassembled WGS sequence"/>
</dbReference>
<feature type="compositionally biased region" description="Polar residues" evidence="1">
    <location>
        <begin position="35"/>
        <end position="52"/>
    </location>
</feature>
<dbReference type="OrthoDB" id="1742084at2759"/>
<dbReference type="EMBL" id="CH476734">
    <property type="protein sequence ID" value="EIE79574.1"/>
    <property type="molecule type" value="Genomic_DNA"/>
</dbReference>
<dbReference type="InParanoid" id="I1BTP4"/>